<dbReference type="PRINTS" id="PR00081">
    <property type="entry name" value="GDHRDH"/>
</dbReference>
<dbReference type="PANTHER" id="PTHR42879:SF2">
    <property type="entry name" value="3-OXOACYL-[ACYL-CARRIER-PROTEIN] REDUCTASE FABG"/>
    <property type="match status" value="1"/>
</dbReference>
<organism evidence="3 4">
    <name type="scientific">Pseudomonas oryzae</name>
    <dbReference type="NCBI Taxonomy" id="1392877"/>
    <lineage>
        <taxon>Bacteria</taxon>
        <taxon>Pseudomonadati</taxon>
        <taxon>Pseudomonadota</taxon>
        <taxon>Gammaproteobacteria</taxon>
        <taxon>Pseudomonadales</taxon>
        <taxon>Pseudomonadaceae</taxon>
        <taxon>Pseudomonas</taxon>
    </lineage>
</organism>
<dbReference type="NCBIfam" id="NF005559">
    <property type="entry name" value="PRK07231.1"/>
    <property type="match status" value="1"/>
</dbReference>
<protein>
    <submittedName>
        <fullName evidence="3">NAD(P)-dependent dehydrogenase, short-chain alcohol dehydrogenase family</fullName>
    </submittedName>
</protein>
<name>A0A1H1RLW6_9PSED</name>
<feature type="domain" description="Ketoreductase" evidence="2">
    <location>
        <begin position="9"/>
        <end position="188"/>
    </location>
</feature>
<dbReference type="Pfam" id="PF13561">
    <property type="entry name" value="adh_short_C2"/>
    <property type="match status" value="1"/>
</dbReference>
<dbReference type="CDD" id="cd05233">
    <property type="entry name" value="SDR_c"/>
    <property type="match status" value="1"/>
</dbReference>
<evidence type="ECO:0000256" key="1">
    <source>
        <dbReference type="ARBA" id="ARBA00006484"/>
    </source>
</evidence>
<dbReference type="FunFam" id="3.40.50.720:FF:000084">
    <property type="entry name" value="Short-chain dehydrogenase reductase"/>
    <property type="match status" value="1"/>
</dbReference>
<dbReference type="PROSITE" id="PS00061">
    <property type="entry name" value="ADH_SHORT"/>
    <property type="match status" value="1"/>
</dbReference>
<sequence length="255" mass="26319">MSTKPFHDKVCMVTGAVSGIGRAIAEELASQGGRLVLVDRDAAGGAELEATLRQSGGEACCVAADVADRHAPYRIVEAALDRFGRIDVLVNNAGIIVRGAALDCTDEQWDRVIDVNLSAAFRLCREVLPVMLAHGGGAIVNIASDWALMGARDAVAYCVAKAGLAQLTRCLALEYAAAGVRVNAICPGDTDTAMLASEYAGVARDAMLRTVGAGIPLGRAARPEEIARVVAFVASPQASFITGALIPVDGGTSAQ</sequence>
<comment type="similarity">
    <text evidence="1">Belongs to the short-chain dehydrogenases/reductases (SDR) family.</text>
</comment>
<gene>
    <name evidence="3" type="ORF">SAMN05216221_1663</name>
</gene>
<dbReference type="InterPro" id="IPR036291">
    <property type="entry name" value="NAD(P)-bd_dom_sf"/>
</dbReference>
<dbReference type="InterPro" id="IPR057326">
    <property type="entry name" value="KR_dom"/>
</dbReference>
<evidence type="ECO:0000259" key="2">
    <source>
        <dbReference type="SMART" id="SM00822"/>
    </source>
</evidence>
<dbReference type="PRINTS" id="PR00080">
    <property type="entry name" value="SDRFAMILY"/>
</dbReference>
<dbReference type="PANTHER" id="PTHR42879">
    <property type="entry name" value="3-OXOACYL-(ACYL-CARRIER-PROTEIN) REDUCTASE"/>
    <property type="match status" value="1"/>
</dbReference>
<dbReference type="GO" id="GO:0032787">
    <property type="term" value="P:monocarboxylic acid metabolic process"/>
    <property type="evidence" value="ECO:0007669"/>
    <property type="project" value="UniProtKB-ARBA"/>
</dbReference>
<keyword evidence="4" id="KW-1185">Reference proteome</keyword>
<dbReference type="Proteomes" id="UP000243359">
    <property type="component" value="Chromosome I"/>
</dbReference>
<dbReference type="STRING" id="1392877.SAMN05216221_1663"/>
<dbReference type="RefSeq" id="WP_090348495.1">
    <property type="nucleotide sequence ID" value="NZ_LT629751.1"/>
</dbReference>
<dbReference type="SUPFAM" id="SSF51735">
    <property type="entry name" value="NAD(P)-binding Rossmann-fold domains"/>
    <property type="match status" value="1"/>
</dbReference>
<dbReference type="Gene3D" id="3.40.50.720">
    <property type="entry name" value="NAD(P)-binding Rossmann-like Domain"/>
    <property type="match status" value="1"/>
</dbReference>
<dbReference type="AlphaFoldDB" id="A0A1H1RLW6"/>
<dbReference type="SMART" id="SM00822">
    <property type="entry name" value="PKS_KR"/>
    <property type="match status" value="1"/>
</dbReference>
<proteinExistence type="inferred from homology"/>
<evidence type="ECO:0000313" key="3">
    <source>
        <dbReference type="EMBL" id="SDS36700.1"/>
    </source>
</evidence>
<dbReference type="EMBL" id="LT629751">
    <property type="protein sequence ID" value="SDS36700.1"/>
    <property type="molecule type" value="Genomic_DNA"/>
</dbReference>
<reference evidence="4" key="1">
    <citation type="submission" date="2016-10" db="EMBL/GenBank/DDBJ databases">
        <authorList>
            <person name="Varghese N."/>
            <person name="Submissions S."/>
        </authorList>
    </citation>
    <scope>NUCLEOTIDE SEQUENCE [LARGE SCALE GENOMIC DNA]</scope>
    <source>
        <strain evidence="4">KCTC 32247</strain>
    </source>
</reference>
<evidence type="ECO:0000313" key="4">
    <source>
        <dbReference type="Proteomes" id="UP000243359"/>
    </source>
</evidence>
<dbReference type="InterPro" id="IPR020904">
    <property type="entry name" value="Sc_DH/Rdtase_CS"/>
</dbReference>
<dbReference type="InterPro" id="IPR002347">
    <property type="entry name" value="SDR_fam"/>
</dbReference>
<dbReference type="InterPro" id="IPR050259">
    <property type="entry name" value="SDR"/>
</dbReference>
<accession>A0A1H1RLW6</accession>